<dbReference type="PANTHER" id="PTHR23113">
    <property type="entry name" value="GUANINE NUCLEOTIDE EXCHANGE FACTOR"/>
    <property type="match status" value="1"/>
</dbReference>
<feature type="domain" description="Ras-GEF" evidence="3">
    <location>
        <begin position="32"/>
        <end position="234"/>
    </location>
</feature>
<dbReference type="SMART" id="SM00147">
    <property type="entry name" value="RasGEF"/>
    <property type="match status" value="1"/>
</dbReference>
<evidence type="ECO:0000313" key="4">
    <source>
        <dbReference type="EMBL" id="KAL3313711.1"/>
    </source>
</evidence>
<dbReference type="GO" id="GO:0005085">
    <property type="term" value="F:guanyl-nucleotide exchange factor activity"/>
    <property type="evidence" value="ECO:0007669"/>
    <property type="project" value="UniProtKB-KW"/>
</dbReference>
<dbReference type="InterPro" id="IPR008937">
    <property type="entry name" value="Ras-like_GEF"/>
</dbReference>
<protein>
    <submittedName>
        <fullName evidence="4">RasGEF</fullName>
    </submittedName>
</protein>
<dbReference type="InterPro" id="IPR001895">
    <property type="entry name" value="RASGEF_cat_dom"/>
</dbReference>
<evidence type="ECO:0000256" key="1">
    <source>
        <dbReference type="ARBA" id="ARBA00022658"/>
    </source>
</evidence>
<keyword evidence="1 2" id="KW-0344">Guanine-nucleotide releasing factor</keyword>
<evidence type="ECO:0000256" key="2">
    <source>
        <dbReference type="PROSITE-ProRule" id="PRU00168"/>
    </source>
</evidence>
<dbReference type="Proteomes" id="UP001626550">
    <property type="component" value="Unassembled WGS sequence"/>
</dbReference>
<dbReference type="EMBL" id="JBJKFK010001217">
    <property type="protein sequence ID" value="KAL3313711.1"/>
    <property type="molecule type" value="Genomic_DNA"/>
</dbReference>
<proteinExistence type="predicted"/>
<evidence type="ECO:0000313" key="5">
    <source>
        <dbReference type="Proteomes" id="UP001626550"/>
    </source>
</evidence>
<comment type="caution">
    <text evidence="4">The sequence shown here is derived from an EMBL/GenBank/DDBJ whole genome shotgun (WGS) entry which is preliminary data.</text>
</comment>
<dbReference type="Pfam" id="PF00617">
    <property type="entry name" value="RasGEF"/>
    <property type="match status" value="1"/>
</dbReference>
<organism evidence="4 5">
    <name type="scientific">Cichlidogyrus casuarinus</name>
    <dbReference type="NCBI Taxonomy" id="1844966"/>
    <lineage>
        <taxon>Eukaryota</taxon>
        <taxon>Metazoa</taxon>
        <taxon>Spiralia</taxon>
        <taxon>Lophotrochozoa</taxon>
        <taxon>Platyhelminthes</taxon>
        <taxon>Monogenea</taxon>
        <taxon>Monopisthocotylea</taxon>
        <taxon>Dactylogyridea</taxon>
        <taxon>Ancyrocephalidae</taxon>
        <taxon>Cichlidogyrus</taxon>
    </lineage>
</organism>
<evidence type="ECO:0000259" key="3">
    <source>
        <dbReference type="PROSITE" id="PS50009"/>
    </source>
</evidence>
<dbReference type="InterPro" id="IPR036964">
    <property type="entry name" value="RASGEF_cat_dom_sf"/>
</dbReference>
<keyword evidence="5" id="KW-1185">Reference proteome</keyword>
<dbReference type="PANTHER" id="PTHR23113:SF368">
    <property type="entry name" value="CELL DIVISION CONTROL PROTEIN 25"/>
    <property type="match status" value="1"/>
</dbReference>
<accession>A0ABD2Q265</accession>
<dbReference type="PROSITE" id="PS50009">
    <property type="entry name" value="RASGEF_CAT"/>
    <property type="match status" value="1"/>
</dbReference>
<gene>
    <name evidence="4" type="primary">RALGPS2</name>
    <name evidence="4" type="ORF">Ciccas_007688</name>
</gene>
<sequence length="234" mass="27251">MLVVGGVETHRRCKSAASIRLEQNPPEILKINPDHFARQITLIELEKLQAIKSEEFRTFKWTGQDKEKFAPNIVASTRWFNQLNLWVQKEILNQENLSCRSDVLSHFITIAQYLISYNNFSSAMAIMSSLQTEAIFRLRRTWMHLSEEAKNNYRKLEAIFSQTDNSCKLKCMTEKAELPVIPYLGIYLTELVYINTAHPRDGGKPNPVWLRKISSVIEKIAFYQQSSYREFTRA</sequence>
<dbReference type="AlphaFoldDB" id="A0ABD2Q265"/>
<dbReference type="SUPFAM" id="SSF48366">
    <property type="entry name" value="Ras GEF"/>
    <property type="match status" value="1"/>
</dbReference>
<name>A0ABD2Q265_9PLAT</name>
<dbReference type="Gene3D" id="1.10.840.10">
    <property type="entry name" value="Ras guanine-nucleotide exchange factors catalytic domain"/>
    <property type="match status" value="1"/>
</dbReference>
<dbReference type="InterPro" id="IPR023578">
    <property type="entry name" value="Ras_GEF_dom_sf"/>
</dbReference>
<reference evidence="4 5" key="1">
    <citation type="submission" date="2024-11" db="EMBL/GenBank/DDBJ databases">
        <title>Adaptive evolution of stress response genes in parasites aligns with host niche diversity.</title>
        <authorList>
            <person name="Hahn C."/>
            <person name="Resl P."/>
        </authorList>
    </citation>
    <scope>NUCLEOTIDE SEQUENCE [LARGE SCALE GENOMIC DNA]</scope>
    <source>
        <strain evidence="4">EGGRZ-B1_66</strain>
        <tissue evidence="4">Body</tissue>
    </source>
</reference>